<evidence type="ECO:0000256" key="1">
    <source>
        <dbReference type="SAM" id="MobiDB-lite"/>
    </source>
</evidence>
<reference evidence="3 4" key="1">
    <citation type="submission" date="2016-02" db="EMBL/GenBank/DDBJ databases">
        <title>Comparison of Clostridium stercorarium subspecies using comparative genomics and transcriptomics.</title>
        <authorList>
            <person name="Schellenberg J."/>
            <person name="Thallinger G."/>
            <person name="Levin D.B."/>
            <person name="Zhang X."/>
            <person name="Alvare G."/>
            <person name="Fristensky B."/>
            <person name="Sparling R."/>
        </authorList>
    </citation>
    <scope>NUCLEOTIDE SEQUENCE [LARGE SCALE GENOMIC DNA]</scope>
    <source>
        <strain evidence="3 4">DSM 2910</strain>
    </source>
</reference>
<protein>
    <submittedName>
        <fullName evidence="3">Uncharacterized protein</fullName>
    </submittedName>
</protein>
<proteinExistence type="predicted"/>
<evidence type="ECO:0000256" key="2">
    <source>
        <dbReference type="SAM" id="Phobius"/>
    </source>
</evidence>
<dbReference type="EMBL" id="CP014672">
    <property type="protein sequence ID" value="ANW99497.1"/>
    <property type="molecule type" value="Genomic_DNA"/>
</dbReference>
<keyword evidence="2" id="KW-0812">Transmembrane</keyword>
<name>A0A1B1YFE7_THEST</name>
<keyword evidence="2" id="KW-1133">Transmembrane helix</keyword>
<evidence type="ECO:0000313" key="3">
    <source>
        <dbReference type="EMBL" id="ANW99497.1"/>
    </source>
</evidence>
<feature type="transmembrane region" description="Helical" evidence="2">
    <location>
        <begin position="64"/>
        <end position="86"/>
    </location>
</feature>
<feature type="region of interest" description="Disordered" evidence="1">
    <location>
        <begin position="23"/>
        <end position="52"/>
    </location>
</feature>
<dbReference type="AlphaFoldDB" id="A0A1B1YFE7"/>
<keyword evidence="2" id="KW-0472">Membrane</keyword>
<gene>
    <name evidence="3" type="ORF">CSTERTH_10890</name>
</gene>
<dbReference type="Proteomes" id="UP000092971">
    <property type="component" value="Chromosome"/>
</dbReference>
<evidence type="ECO:0000313" key="4">
    <source>
        <dbReference type="Proteomes" id="UP000092971"/>
    </source>
</evidence>
<accession>A0A1B1YFE7</accession>
<feature type="compositionally biased region" description="Basic and acidic residues" evidence="1">
    <location>
        <begin position="23"/>
        <end position="47"/>
    </location>
</feature>
<organism evidence="3 4">
    <name type="scientific">Thermoclostridium stercorarium subsp. thermolacticum DSM 2910</name>
    <dbReference type="NCBI Taxonomy" id="1121336"/>
    <lineage>
        <taxon>Bacteria</taxon>
        <taxon>Bacillati</taxon>
        <taxon>Bacillota</taxon>
        <taxon>Clostridia</taxon>
        <taxon>Eubacteriales</taxon>
        <taxon>Oscillospiraceae</taxon>
        <taxon>Thermoclostridium</taxon>
    </lineage>
</organism>
<sequence length="129" mass="14235">MNGKMNGNGNDVLDELIESELKATEGVKSKKESSEMQDRPAEKKKDATGPVSGRNLKTLSVGEWMLVIFAMIIPVVNIVFMAKWAFSSEGNIHRRNFSRAAMLWLIIILIACVVVLAVTGNPLKNLFSN</sequence>
<feature type="transmembrane region" description="Helical" evidence="2">
    <location>
        <begin position="98"/>
        <end position="119"/>
    </location>
</feature>
<dbReference type="RefSeq" id="WP_015359901.1">
    <property type="nucleotide sequence ID" value="NZ_CP014672.1"/>
</dbReference>